<dbReference type="AlphaFoldDB" id="A0A9N8DVB1"/>
<comment type="caution">
    <text evidence="1">The sequence shown here is derived from an EMBL/GenBank/DDBJ whole genome shotgun (WGS) entry which is preliminary data.</text>
</comment>
<protein>
    <submittedName>
        <fullName evidence="1">Uncharacterized protein</fullName>
    </submittedName>
</protein>
<gene>
    <name evidence="1" type="ORF">SEMRO_272_G104870.1</name>
</gene>
<name>A0A9N8DVB1_9STRA</name>
<sequence length="693" mass="77096">MIAAHPESLTFVAEIDQGFKRVRSRVPHKAIFQGKVTGTIIHPSCCEKLERFLLRSVGFNDEQIVFIVRASKGKRLFLYVDGIADTSTVRVGNSHEFHAAVQRILANVRFDPEKHEIVILYGFAVMLDSLIIHMKQSLDNPKTCLFGCIDKLFDKLIMSDHQAALLSLIMILAMKKHPKNQALQRKATLSICRASVAFGSFFNHGIIKQRGAEMLLAVFERNLGDMELCQAVVSSFRELAERKMVLAFELTGLHALHSNQGKFNSLEEENYALLQRTLFQAMGTILQAIAKYPKSSQLQREGLKCLERVSFDFDKKGNKFIWNLGRGSLAVVNAVLRSHGVLPGHGCHLLNNVLSCSTDPMCQKAALLDETGQADAVIGVATSCLRENPRDSLANYAFELLCTVLSRYPAMAPTYMTCLIRAMKALASDRCNKWHIVIRAGCSLFARIDLMASGIVEHHQEIMEVLVCGVSQAAWTKDPLLFEDCTFVLKQFAKHTSWHGTVAADPQLVLLLSHDGLSSECSEDVGVHVIHILSSLVHKGGISAIMPKGNAFGCIKVITIAMSMTPKYRFVHKVGFRLLAMIDFTEANAKLAFVNAGGPFAVITSLAEHFWDEKLAENACKVLNMLTWSSTGINMQPVLEGLLAVDSAVVTILRPARRFLRNEIIWDEGGTSVFRLHDWQYDGKICGRQYEVY</sequence>
<evidence type="ECO:0000313" key="2">
    <source>
        <dbReference type="Proteomes" id="UP001153069"/>
    </source>
</evidence>
<dbReference type="EMBL" id="CAICTM010000271">
    <property type="protein sequence ID" value="CAB9506599.1"/>
    <property type="molecule type" value="Genomic_DNA"/>
</dbReference>
<evidence type="ECO:0000313" key="1">
    <source>
        <dbReference type="EMBL" id="CAB9506599.1"/>
    </source>
</evidence>
<reference evidence="1" key="1">
    <citation type="submission" date="2020-06" db="EMBL/GenBank/DDBJ databases">
        <authorList>
            <consortium name="Plant Systems Biology data submission"/>
        </authorList>
    </citation>
    <scope>NUCLEOTIDE SEQUENCE</scope>
    <source>
        <strain evidence="1">D6</strain>
    </source>
</reference>
<keyword evidence="2" id="KW-1185">Reference proteome</keyword>
<dbReference type="Proteomes" id="UP001153069">
    <property type="component" value="Unassembled WGS sequence"/>
</dbReference>
<dbReference type="SUPFAM" id="SSF48371">
    <property type="entry name" value="ARM repeat"/>
    <property type="match status" value="1"/>
</dbReference>
<dbReference type="InterPro" id="IPR016024">
    <property type="entry name" value="ARM-type_fold"/>
</dbReference>
<accession>A0A9N8DVB1</accession>
<organism evidence="1 2">
    <name type="scientific">Seminavis robusta</name>
    <dbReference type="NCBI Taxonomy" id="568900"/>
    <lineage>
        <taxon>Eukaryota</taxon>
        <taxon>Sar</taxon>
        <taxon>Stramenopiles</taxon>
        <taxon>Ochrophyta</taxon>
        <taxon>Bacillariophyta</taxon>
        <taxon>Bacillariophyceae</taxon>
        <taxon>Bacillariophycidae</taxon>
        <taxon>Naviculales</taxon>
        <taxon>Naviculaceae</taxon>
        <taxon>Seminavis</taxon>
    </lineage>
</organism>
<proteinExistence type="predicted"/>